<dbReference type="GO" id="GO:0051131">
    <property type="term" value="P:chaperone-mediated protein complex assembly"/>
    <property type="evidence" value="ECO:0007669"/>
    <property type="project" value="InterPro"/>
</dbReference>
<dbReference type="GO" id="GO:0016491">
    <property type="term" value="F:oxidoreductase activity"/>
    <property type="evidence" value="ECO:0007669"/>
    <property type="project" value="UniProtKB-KW"/>
</dbReference>
<dbReference type="eggNOG" id="COG2180">
    <property type="taxonomic scope" value="Bacteria"/>
</dbReference>
<dbReference type="PANTHER" id="PTHR43680:SF2">
    <property type="entry name" value="NITRATE REDUCTASE MOLYBDENUM COFACTOR ASSEMBLY CHAPERONE NARJ"/>
    <property type="match status" value="1"/>
</dbReference>
<sequence>MIRQPLFHILALLLDYPDNALRTALPELRTDLLAEVRLLSSERSVVLQHIDWMEMQEPLALEAKYVETFDWTPSCDLHLSTHLLPEDDRGRGSVLLRLLEHYSAHGWIPSNHCLPDYLPVILDFAATLTTEESRVFLAGAQESISILERNLRAVHSPYADLVAIILPYAQLVDKLRAGVES</sequence>
<protein>
    <submittedName>
        <fullName evidence="2">Respiratory nitrate reductase delta chain</fullName>
        <ecNumber evidence="2">1.7.99.4</ecNumber>
    </submittedName>
</protein>
<gene>
    <name evidence="2" type="ORF">Acaty_c1760</name>
</gene>
<evidence type="ECO:0000313" key="2">
    <source>
        <dbReference type="EMBL" id="AIA55620.1"/>
    </source>
</evidence>
<dbReference type="AlphaFoldDB" id="A0A059ZVI5"/>
<dbReference type="GO" id="GO:0016530">
    <property type="term" value="F:metallochaperone activity"/>
    <property type="evidence" value="ECO:0007669"/>
    <property type="project" value="TreeGrafter"/>
</dbReference>
<dbReference type="GO" id="GO:0051082">
    <property type="term" value="F:unfolded protein binding"/>
    <property type="evidence" value="ECO:0007669"/>
    <property type="project" value="InterPro"/>
</dbReference>
<proteinExistence type="predicted"/>
<evidence type="ECO:0000313" key="3">
    <source>
        <dbReference type="Proteomes" id="UP000005522"/>
    </source>
</evidence>
<keyword evidence="2" id="KW-0560">Oxidoreductase</keyword>
<dbReference type="EC" id="1.7.99.4" evidence="2"/>
<evidence type="ECO:0000256" key="1">
    <source>
        <dbReference type="ARBA" id="ARBA00023063"/>
    </source>
</evidence>
<organism evidence="2 3">
    <name type="scientific">Acidithiobacillus caldus (strain ATCC 51756 / DSM 8584 / KU)</name>
    <dbReference type="NCBI Taxonomy" id="637389"/>
    <lineage>
        <taxon>Bacteria</taxon>
        <taxon>Pseudomonadati</taxon>
        <taxon>Pseudomonadota</taxon>
        <taxon>Acidithiobacillia</taxon>
        <taxon>Acidithiobacillales</taxon>
        <taxon>Acidithiobacillaceae</taxon>
        <taxon>Acidithiobacillus</taxon>
    </lineage>
</organism>
<dbReference type="InterPro" id="IPR020945">
    <property type="entry name" value="DMSO/NO3_reduct_chaperone"/>
</dbReference>
<keyword evidence="1" id="KW-0534">Nitrate assimilation</keyword>
<dbReference type="Proteomes" id="UP000005522">
    <property type="component" value="Chromosome"/>
</dbReference>
<reference evidence="2 3" key="1">
    <citation type="journal article" date="2009" name="J. Bacteriol.">
        <title>Draft genome sequence of the extremely acidophilic bacterium Acidithiobacillus caldus ATCC 51756 reveals metabolic versatility in the genus Acidithiobacillus.</title>
        <authorList>
            <person name="Valdes J."/>
            <person name="Quatrini R."/>
            <person name="Hallberg K."/>
            <person name="Dopson M."/>
            <person name="Valenzuela P.D."/>
            <person name="Holmes D.S."/>
        </authorList>
    </citation>
    <scope>NUCLEOTIDE SEQUENCE [LARGE SCALE GENOMIC DNA]</scope>
    <source>
        <strain evidence="3">ATCC 51756 / DSM 8584 / KU</strain>
    </source>
</reference>
<dbReference type="KEGG" id="acz:Acaty_c1760"/>
<dbReference type="InterPro" id="IPR036411">
    <property type="entry name" value="TorD-like_sf"/>
</dbReference>
<dbReference type="SUPFAM" id="SSF89155">
    <property type="entry name" value="TorD-like"/>
    <property type="match status" value="1"/>
</dbReference>
<dbReference type="RefSeq" id="WP_004872780.1">
    <property type="nucleotide sequence ID" value="NZ_CP005986.1"/>
</dbReference>
<dbReference type="HOGENOM" id="CLU_084469_1_1_6"/>
<accession>A0A059ZVI5</accession>
<dbReference type="Pfam" id="PF02613">
    <property type="entry name" value="Nitrate_red_del"/>
    <property type="match status" value="1"/>
</dbReference>
<dbReference type="Gene3D" id="1.10.3480.10">
    <property type="entry name" value="TorD-like"/>
    <property type="match status" value="1"/>
</dbReference>
<dbReference type="NCBIfam" id="TIGR00684">
    <property type="entry name" value="narJ"/>
    <property type="match status" value="1"/>
</dbReference>
<dbReference type="GO" id="GO:0042128">
    <property type="term" value="P:nitrate assimilation"/>
    <property type="evidence" value="ECO:0007669"/>
    <property type="project" value="UniProtKB-KW"/>
</dbReference>
<name>A0A059ZVI5_ACICK</name>
<dbReference type="InterPro" id="IPR003765">
    <property type="entry name" value="NO3_reductase_chaperone_NarJ"/>
</dbReference>
<dbReference type="EMBL" id="CP005986">
    <property type="protein sequence ID" value="AIA55620.1"/>
    <property type="molecule type" value="Genomic_DNA"/>
</dbReference>
<dbReference type="PANTHER" id="PTHR43680">
    <property type="entry name" value="NITRATE REDUCTASE MOLYBDENUM COFACTOR ASSEMBLY CHAPERONE"/>
    <property type="match status" value="1"/>
</dbReference>